<dbReference type="HOGENOM" id="CLU_216438_0_0_6"/>
<proteinExistence type="predicted"/>
<accession>H2ISV0</accession>
<gene>
    <name evidence="1" type="ordered locus">Rahaq2_0485</name>
</gene>
<dbReference type="STRING" id="745277.Rahaq2_0485"/>
<dbReference type="Proteomes" id="UP000009010">
    <property type="component" value="Chromosome"/>
</dbReference>
<keyword evidence="2" id="KW-1185">Reference proteome</keyword>
<sequence>MGRDQVNPDFLFEYCYRQSPEYLDKKSKYRQLRGKVADKEILLPIRKI</sequence>
<reference evidence="2" key="2">
    <citation type="submission" date="2012-01" db="EMBL/GenBank/DDBJ databases">
        <title>Complete sequence of chromosome of Rahnella aquatilis CIP 78.65.</title>
        <authorList>
            <person name="Lucas S."/>
            <person name="Han J."/>
            <person name="Lapidus A."/>
            <person name="Cheng J.-F."/>
            <person name="Goodwin L."/>
            <person name="Pitluck S."/>
            <person name="Peters L."/>
            <person name="Ovchinnikova G."/>
            <person name="Held B."/>
            <person name="Detter J.C."/>
            <person name="Han C."/>
            <person name="Tapia R."/>
            <person name="Land M."/>
            <person name="Hauser L."/>
            <person name="Kyrpides N."/>
            <person name="Ivanova N."/>
            <person name="Pagani I."/>
            <person name="Sobecky P."/>
            <person name="Martinez R."/>
            <person name="Woyke T."/>
        </authorList>
    </citation>
    <scope>NUCLEOTIDE SEQUENCE [LARGE SCALE GENOMIC DNA]</scope>
    <source>
        <strain evidence="2">ATCC 33071 / DSM 4594 / JCM 1683 / NBRC 105701 / NCIMB 13365 / CIP 78.65</strain>
    </source>
</reference>
<evidence type="ECO:0000313" key="2">
    <source>
        <dbReference type="Proteomes" id="UP000009010"/>
    </source>
</evidence>
<dbReference type="AlphaFoldDB" id="H2ISV0"/>
<organism evidence="1 2">
    <name type="scientific">Rahnella aquatilis (strain ATCC 33071 / DSM 4594 / JCM 1683 / NBRC 105701 / NCIMB 13365 / CIP 78.65)</name>
    <dbReference type="NCBI Taxonomy" id="745277"/>
    <lineage>
        <taxon>Bacteria</taxon>
        <taxon>Pseudomonadati</taxon>
        <taxon>Pseudomonadota</taxon>
        <taxon>Gammaproteobacteria</taxon>
        <taxon>Enterobacterales</taxon>
        <taxon>Yersiniaceae</taxon>
        <taxon>Rahnella</taxon>
    </lineage>
</organism>
<evidence type="ECO:0000313" key="1">
    <source>
        <dbReference type="EMBL" id="AEX50419.1"/>
    </source>
</evidence>
<name>H2ISV0_RAHAC</name>
<dbReference type="EMBL" id="CP003244">
    <property type="protein sequence ID" value="AEX50419.1"/>
    <property type="molecule type" value="Genomic_DNA"/>
</dbReference>
<reference evidence="1 2" key="1">
    <citation type="journal article" date="2012" name="J. Bacteriol.">
        <title>Complete Genome Sequence of Rahnella aquatilis CIP 78.65.</title>
        <authorList>
            <person name="Martinez R.J."/>
            <person name="Bruce D."/>
            <person name="Detter C."/>
            <person name="Goodwin L.A."/>
            <person name="Han J."/>
            <person name="Han C.S."/>
            <person name="Held B."/>
            <person name="Land M.L."/>
            <person name="Mikhailova N."/>
            <person name="Nolan M."/>
            <person name="Pennacchio L."/>
            <person name="Pitluck S."/>
            <person name="Tapia R."/>
            <person name="Woyke T."/>
            <person name="Sobecky P.A."/>
        </authorList>
    </citation>
    <scope>NUCLEOTIDE SEQUENCE [LARGE SCALE GENOMIC DNA]</scope>
    <source>
        <strain evidence="2">ATCC 33071 / DSM 4594 / JCM 1683 / NBRC 105701 / NCIMB 13365 / CIP 78.65</strain>
    </source>
</reference>
<dbReference type="KEGG" id="raq:Rahaq2_0485"/>
<protein>
    <submittedName>
        <fullName evidence="1">Uncharacterized protein</fullName>
    </submittedName>
</protein>
<dbReference type="PATRIC" id="fig|745277.3.peg.460"/>